<feature type="active site" evidence="13">
    <location>
        <position position="188"/>
    </location>
</feature>
<evidence type="ECO:0000256" key="13">
    <source>
        <dbReference type="PIRSR" id="PIRSR039102-1"/>
    </source>
</evidence>
<dbReference type="PROSITE" id="PS00844">
    <property type="entry name" value="DALA_DALA_LIGASE_2"/>
    <property type="match status" value="1"/>
</dbReference>
<comment type="function">
    <text evidence="12">Cell wall formation.</text>
</comment>
<feature type="binding site" evidence="14">
    <location>
        <position position="298"/>
    </location>
    <ligand>
        <name>Mg(2+)</name>
        <dbReference type="ChEBI" id="CHEBI:18420"/>
        <label>1</label>
    </ligand>
</feature>
<keyword evidence="4 14" id="KW-0479">Metal-binding</keyword>
<dbReference type="GO" id="GO:0005524">
    <property type="term" value="F:ATP binding"/>
    <property type="evidence" value="ECO:0007669"/>
    <property type="project" value="UniProtKB-UniRule"/>
</dbReference>
<keyword evidence="18" id="KW-1185">Reference proteome</keyword>
<dbReference type="RefSeq" id="WP_283409180.1">
    <property type="nucleotide sequence ID" value="NZ_FXUF01000006.1"/>
</dbReference>
<keyword evidence="5 15" id="KW-0547">Nucleotide-binding</keyword>
<keyword evidence="7 14" id="KW-0460">Magnesium</keyword>
<dbReference type="PROSITE" id="PS00843">
    <property type="entry name" value="DALA_DALA_LIGASE_1"/>
    <property type="match status" value="1"/>
</dbReference>
<feature type="binding site" evidence="14">
    <location>
        <position position="311"/>
    </location>
    <ligand>
        <name>Mg(2+)</name>
        <dbReference type="ChEBI" id="CHEBI:18420"/>
        <label>2</label>
    </ligand>
</feature>
<dbReference type="PROSITE" id="PS50975">
    <property type="entry name" value="ATP_GRASP"/>
    <property type="match status" value="1"/>
</dbReference>
<evidence type="ECO:0000256" key="4">
    <source>
        <dbReference type="ARBA" id="ARBA00022723"/>
    </source>
</evidence>
<feature type="binding site" evidence="14">
    <location>
        <position position="311"/>
    </location>
    <ligand>
        <name>Mg(2+)</name>
        <dbReference type="ChEBI" id="CHEBI:18420"/>
        <label>1</label>
    </ligand>
</feature>
<dbReference type="InterPro" id="IPR011127">
    <property type="entry name" value="Dala_Dala_lig_N"/>
</dbReference>
<dbReference type="GO" id="GO:0005829">
    <property type="term" value="C:cytosol"/>
    <property type="evidence" value="ECO:0007669"/>
    <property type="project" value="TreeGrafter"/>
</dbReference>
<dbReference type="InterPro" id="IPR000291">
    <property type="entry name" value="D-Ala_lig_Van_CS"/>
</dbReference>
<dbReference type="InterPro" id="IPR005905">
    <property type="entry name" value="D_ala_D_ala"/>
</dbReference>
<feature type="domain" description="ATP-grasp" evidence="16">
    <location>
        <begin position="143"/>
        <end position="344"/>
    </location>
</feature>
<evidence type="ECO:0000256" key="9">
    <source>
        <dbReference type="ARBA" id="ARBA00022984"/>
    </source>
</evidence>
<dbReference type="PIRSF" id="PIRSF039102">
    <property type="entry name" value="Ddl/VanB"/>
    <property type="match status" value="1"/>
</dbReference>
<feature type="active site" evidence="13">
    <location>
        <position position="322"/>
    </location>
</feature>
<accession>A0AA45WVW4</accession>
<dbReference type="NCBIfam" id="NF002528">
    <property type="entry name" value="PRK01966.1-4"/>
    <property type="match status" value="1"/>
</dbReference>
<protein>
    <recommendedName>
        <fullName evidence="12">D-alanine--D-alanine ligase</fullName>
        <ecNumber evidence="12">6.3.2.4</ecNumber>
    </recommendedName>
    <alternativeName>
        <fullName evidence="12">D-Ala-D-Ala ligase</fullName>
    </alternativeName>
    <alternativeName>
        <fullName evidence="12">D-alanylalanine synthetase</fullName>
    </alternativeName>
</protein>
<reference evidence="17" key="1">
    <citation type="submission" date="2017-05" db="EMBL/GenBank/DDBJ databases">
        <authorList>
            <person name="Varghese N."/>
            <person name="Submissions S."/>
        </authorList>
    </citation>
    <scope>NUCLEOTIDE SEQUENCE</scope>
    <source>
        <strain evidence="17">Su22</strain>
    </source>
</reference>
<dbReference type="AlphaFoldDB" id="A0AA45WVW4"/>
<dbReference type="NCBIfam" id="TIGR01205">
    <property type="entry name" value="D_ala_D_alaTIGR"/>
    <property type="match status" value="1"/>
</dbReference>
<dbReference type="GO" id="GO:0009252">
    <property type="term" value="P:peptidoglycan biosynthetic process"/>
    <property type="evidence" value="ECO:0007669"/>
    <property type="project" value="UniProtKB-UniRule"/>
</dbReference>
<organism evidence="17 18">
    <name type="scientific">Anoxynatronum buryatiense</name>
    <dbReference type="NCBI Taxonomy" id="489973"/>
    <lineage>
        <taxon>Bacteria</taxon>
        <taxon>Bacillati</taxon>
        <taxon>Bacillota</taxon>
        <taxon>Clostridia</taxon>
        <taxon>Eubacteriales</taxon>
        <taxon>Clostridiaceae</taxon>
        <taxon>Anoxynatronum</taxon>
    </lineage>
</organism>
<evidence type="ECO:0000313" key="18">
    <source>
        <dbReference type="Proteomes" id="UP001158066"/>
    </source>
</evidence>
<dbReference type="InterPro" id="IPR016185">
    <property type="entry name" value="PreATP-grasp_dom_sf"/>
</dbReference>
<dbReference type="GO" id="GO:0046872">
    <property type="term" value="F:metal ion binding"/>
    <property type="evidence" value="ECO:0007669"/>
    <property type="project" value="UniProtKB-KW"/>
</dbReference>
<evidence type="ECO:0000256" key="5">
    <source>
        <dbReference type="ARBA" id="ARBA00022741"/>
    </source>
</evidence>
<evidence type="ECO:0000256" key="8">
    <source>
        <dbReference type="ARBA" id="ARBA00022960"/>
    </source>
</evidence>
<keyword evidence="6 15" id="KW-0067">ATP-binding</keyword>
<feature type="active site" evidence="13">
    <location>
        <position position="16"/>
    </location>
</feature>
<evidence type="ECO:0000256" key="1">
    <source>
        <dbReference type="ARBA" id="ARBA00001936"/>
    </source>
</evidence>
<dbReference type="SUPFAM" id="SSF52440">
    <property type="entry name" value="PreATP-grasp domain"/>
    <property type="match status" value="1"/>
</dbReference>
<keyword evidence="11 12" id="KW-0961">Cell wall biogenesis/degradation</keyword>
<dbReference type="GO" id="GO:0071555">
    <property type="term" value="P:cell wall organization"/>
    <property type="evidence" value="ECO:0007669"/>
    <property type="project" value="UniProtKB-KW"/>
</dbReference>
<dbReference type="SUPFAM" id="SSF56059">
    <property type="entry name" value="Glutathione synthetase ATP-binding domain-like"/>
    <property type="match status" value="1"/>
</dbReference>
<dbReference type="InterPro" id="IPR011761">
    <property type="entry name" value="ATP-grasp"/>
</dbReference>
<comment type="cofactor">
    <cofactor evidence="1">
        <name>Mn(2+)</name>
        <dbReference type="ChEBI" id="CHEBI:29035"/>
    </cofactor>
</comment>
<dbReference type="NCBIfam" id="NF000091">
    <property type="entry name" value="D_ala_D_ser_VanG"/>
    <property type="match status" value="1"/>
</dbReference>
<dbReference type="PANTHER" id="PTHR23132">
    <property type="entry name" value="D-ALANINE--D-ALANINE LIGASE"/>
    <property type="match status" value="1"/>
</dbReference>
<evidence type="ECO:0000256" key="15">
    <source>
        <dbReference type="PROSITE-ProRule" id="PRU00409"/>
    </source>
</evidence>
<evidence type="ECO:0000256" key="10">
    <source>
        <dbReference type="ARBA" id="ARBA00023211"/>
    </source>
</evidence>
<evidence type="ECO:0000256" key="11">
    <source>
        <dbReference type="ARBA" id="ARBA00023316"/>
    </source>
</evidence>
<dbReference type="Gene3D" id="3.30.1490.20">
    <property type="entry name" value="ATP-grasp fold, A domain"/>
    <property type="match status" value="1"/>
</dbReference>
<dbReference type="HAMAP" id="MF_00047">
    <property type="entry name" value="Dala_Dala_lig"/>
    <property type="match status" value="1"/>
</dbReference>
<keyword evidence="10 14" id="KW-0464">Manganese</keyword>
<evidence type="ECO:0000259" key="16">
    <source>
        <dbReference type="PROSITE" id="PS50975"/>
    </source>
</evidence>
<dbReference type="PANTHER" id="PTHR23132:SF25">
    <property type="entry name" value="D-ALANINE--D-ALANINE LIGASE A"/>
    <property type="match status" value="1"/>
</dbReference>
<comment type="cofactor">
    <cofactor evidence="14">
        <name>Mg(2+)</name>
        <dbReference type="ChEBI" id="CHEBI:18420"/>
    </cofactor>
    <cofactor evidence="14">
        <name>Mn(2+)</name>
        <dbReference type="ChEBI" id="CHEBI:29035"/>
    </cofactor>
    <text evidence="14">Binds 2 magnesium or manganese ions per subunit.</text>
</comment>
<evidence type="ECO:0000256" key="3">
    <source>
        <dbReference type="ARBA" id="ARBA00022598"/>
    </source>
</evidence>
<dbReference type="InterPro" id="IPR013815">
    <property type="entry name" value="ATP_grasp_subdomain_1"/>
</dbReference>
<dbReference type="EMBL" id="FXUF01000006">
    <property type="protein sequence ID" value="SMP56003.1"/>
    <property type="molecule type" value="Genomic_DNA"/>
</dbReference>
<dbReference type="GO" id="GO:0008360">
    <property type="term" value="P:regulation of cell shape"/>
    <property type="evidence" value="ECO:0007669"/>
    <property type="project" value="UniProtKB-KW"/>
</dbReference>
<comment type="subcellular location">
    <subcellularLocation>
        <location evidence="12">Cytoplasm</location>
    </subcellularLocation>
</comment>
<comment type="pathway">
    <text evidence="12">Cell wall biogenesis; peptidoglycan biosynthesis.</text>
</comment>
<dbReference type="InterPro" id="IPR011095">
    <property type="entry name" value="Dala_Dala_lig_C"/>
</dbReference>
<dbReference type="Gene3D" id="3.30.470.20">
    <property type="entry name" value="ATP-grasp fold, B domain"/>
    <property type="match status" value="1"/>
</dbReference>
<comment type="catalytic activity">
    <reaction evidence="12">
        <text>2 D-alanine + ATP = D-alanyl-D-alanine + ADP + phosphate + H(+)</text>
        <dbReference type="Rhea" id="RHEA:11224"/>
        <dbReference type="ChEBI" id="CHEBI:15378"/>
        <dbReference type="ChEBI" id="CHEBI:30616"/>
        <dbReference type="ChEBI" id="CHEBI:43474"/>
        <dbReference type="ChEBI" id="CHEBI:57416"/>
        <dbReference type="ChEBI" id="CHEBI:57822"/>
        <dbReference type="ChEBI" id="CHEBI:456216"/>
        <dbReference type="EC" id="6.3.2.4"/>
    </reaction>
</comment>
<keyword evidence="12" id="KW-0963">Cytoplasm</keyword>
<comment type="caution">
    <text evidence="17">The sequence shown here is derived from an EMBL/GenBank/DDBJ whole genome shotgun (WGS) entry which is preliminary data.</text>
</comment>
<dbReference type="Proteomes" id="UP001158066">
    <property type="component" value="Unassembled WGS sequence"/>
</dbReference>
<keyword evidence="9 12" id="KW-0573">Peptidoglycan synthesis</keyword>
<evidence type="ECO:0000256" key="2">
    <source>
        <dbReference type="ARBA" id="ARBA00010871"/>
    </source>
</evidence>
<comment type="similarity">
    <text evidence="2 12">Belongs to the D-alanine--D-alanine ligase family.</text>
</comment>
<evidence type="ECO:0000313" key="17">
    <source>
        <dbReference type="EMBL" id="SMP56003.1"/>
    </source>
</evidence>
<keyword evidence="8 12" id="KW-0133">Cell shape</keyword>
<sequence>MDKKTVAVIFGGESSEYEVSLKSASAVIENLDKEKYDVIKIGITREGRWLRYEGNIDNIRNNTWFLDDHCKEVMISPGKGNENLIEVENGMLTHTKIDVAFPVLHGKNGEDGTLQGLFEIAGIPYVGCNVTTSSICIDKDYTHKIVEYEGFNVPKSLAINHQTPEEEIDGFAKAVNYPVYVKPAQEGSSIGMTKAENRLQLFQGIKEALKFDEKVVLEEMIHGFEVGCAILGNDDLIVGTVDEIEIPGGFFDFTEKYTLKNSKIHLPARIDHELCERIKTAAKGIYQALGCRGLARVDLFIAEKNRIVFNEVNTLPGFTTGSRFPNMLLHAGMEYKCILDKLIELGMQR</sequence>
<feature type="binding site" evidence="14">
    <location>
        <position position="313"/>
    </location>
    <ligand>
        <name>Mg(2+)</name>
        <dbReference type="ChEBI" id="CHEBI:18420"/>
        <label>2</label>
    </ligand>
</feature>
<evidence type="ECO:0000256" key="12">
    <source>
        <dbReference type="HAMAP-Rule" id="MF_00047"/>
    </source>
</evidence>
<proteinExistence type="inferred from homology"/>
<keyword evidence="3 12" id="KW-0436">Ligase</keyword>
<dbReference type="Gene3D" id="3.40.50.20">
    <property type="match status" value="1"/>
</dbReference>
<dbReference type="Pfam" id="PF07478">
    <property type="entry name" value="Dala_Dala_lig_C"/>
    <property type="match status" value="1"/>
</dbReference>
<name>A0AA45WVW4_9CLOT</name>
<gene>
    <name evidence="12" type="primary">ddl</name>
    <name evidence="17" type="ORF">SAMN06296020_1067</name>
</gene>
<evidence type="ECO:0000256" key="6">
    <source>
        <dbReference type="ARBA" id="ARBA00022840"/>
    </source>
</evidence>
<dbReference type="Pfam" id="PF01820">
    <property type="entry name" value="Dala_Dala_lig_N"/>
    <property type="match status" value="1"/>
</dbReference>
<dbReference type="GO" id="GO:0008716">
    <property type="term" value="F:D-alanine-D-alanine ligase activity"/>
    <property type="evidence" value="ECO:0007669"/>
    <property type="project" value="UniProtKB-UniRule"/>
</dbReference>
<evidence type="ECO:0000256" key="7">
    <source>
        <dbReference type="ARBA" id="ARBA00022842"/>
    </source>
</evidence>
<evidence type="ECO:0000256" key="14">
    <source>
        <dbReference type="PIRSR" id="PIRSR039102-3"/>
    </source>
</evidence>
<dbReference type="EC" id="6.3.2.4" evidence="12"/>